<organism evidence="6 7">
    <name type="scientific">Vermiconidia calcicola</name>
    <dbReference type="NCBI Taxonomy" id="1690605"/>
    <lineage>
        <taxon>Eukaryota</taxon>
        <taxon>Fungi</taxon>
        <taxon>Dikarya</taxon>
        <taxon>Ascomycota</taxon>
        <taxon>Pezizomycotina</taxon>
        <taxon>Dothideomycetes</taxon>
        <taxon>Dothideomycetidae</taxon>
        <taxon>Mycosphaerellales</taxon>
        <taxon>Extremaceae</taxon>
        <taxon>Vermiconidia</taxon>
    </lineage>
</organism>
<evidence type="ECO:0000256" key="1">
    <source>
        <dbReference type="ARBA" id="ARBA00009176"/>
    </source>
</evidence>
<keyword evidence="7" id="KW-1185">Reference proteome</keyword>
<name>A0AAV9PY66_9PEZI</name>
<evidence type="ECO:0000259" key="5">
    <source>
        <dbReference type="Pfam" id="PF01156"/>
    </source>
</evidence>
<dbReference type="SUPFAM" id="SSF53590">
    <property type="entry name" value="Nucleoside hydrolase"/>
    <property type="match status" value="1"/>
</dbReference>
<protein>
    <recommendedName>
        <fullName evidence="5">Inosine/uridine-preferring nucleoside hydrolase domain-containing protein</fullName>
    </recommendedName>
</protein>
<gene>
    <name evidence="6" type="ORF">LTR25_009990</name>
</gene>
<reference evidence="6 7" key="1">
    <citation type="submission" date="2023-06" db="EMBL/GenBank/DDBJ databases">
        <title>Black Yeasts Isolated from many extreme environments.</title>
        <authorList>
            <person name="Coleine C."/>
            <person name="Stajich J.E."/>
            <person name="Selbmann L."/>
        </authorList>
    </citation>
    <scope>NUCLEOTIDE SEQUENCE [LARGE SCALE GENOMIC DNA]</scope>
    <source>
        <strain evidence="6 7">CCFEE 5887</strain>
    </source>
</reference>
<dbReference type="Proteomes" id="UP001345827">
    <property type="component" value="Unassembled WGS sequence"/>
</dbReference>
<comment type="caution">
    <text evidence="6">The sequence shown here is derived from an EMBL/GenBank/DDBJ whole genome shotgun (WGS) entry which is preliminary data.</text>
</comment>
<evidence type="ECO:0000256" key="3">
    <source>
        <dbReference type="ARBA" id="ARBA00023295"/>
    </source>
</evidence>
<dbReference type="AlphaFoldDB" id="A0AAV9PY66"/>
<dbReference type="GO" id="GO:0008477">
    <property type="term" value="F:purine nucleosidase activity"/>
    <property type="evidence" value="ECO:0007669"/>
    <property type="project" value="TreeGrafter"/>
</dbReference>
<keyword evidence="3" id="KW-0326">Glycosidase</keyword>
<evidence type="ECO:0000313" key="6">
    <source>
        <dbReference type="EMBL" id="KAK5529253.1"/>
    </source>
</evidence>
<dbReference type="InterPro" id="IPR023186">
    <property type="entry name" value="IUNH"/>
</dbReference>
<proteinExistence type="inferred from homology"/>
<feature type="region of interest" description="Disordered" evidence="4">
    <location>
        <begin position="451"/>
        <end position="476"/>
    </location>
</feature>
<dbReference type="Gene3D" id="3.90.245.10">
    <property type="entry name" value="Ribonucleoside hydrolase-like"/>
    <property type="match status" value="1"/>
</dbReference>
<feature type="domain" description="Inosine/uridine-preferring nucleoside hydrolase" evidence="5">
    <location>
        <begin position="76"/>
        <end position="465"/>
    </location>
</feature>
<dbReference type="InterPro" id="IPR001910">
    <property type="entry name" value="Inosine/uridine_hydrolase_dom"/>
</dbReference>
<keyword evidence="2" id="KW-0378">Hydrolase</keyword>
<dbReference type="InterPro" id="IPR036452">
    <property type="entry name" value="Ribo_hydro-like"/>
</dbReference>
<feature type="compositionally biased region" description="Basic and acidic residues" evidence="4">
    <location>
        <begin position="463"/>
        <end position="473"/>
    </location>
</feature>
<evidence type="ECO:0000313" key="7">
    <source>
        <dbReference type="Proteomes" id="UP001345827"/>
    </source>
</evidence>
<dbReference type="GO" id="GO:0005829">
    <property type="term" value="C:cytosol"/>
    <property type="evidence" value="ECO:0007669"/>
    <property type="project" value="TreeGrafter"/>
</dbReference>
<dbReference type="PANTHER" id="PTHR12304:SF56">
    <property type="entry name" value="HYDROLASE, PUTATIVE (AFU_ORTHOLOGUE AFUA_1G11790)-RELATED"/>
    <property type="match status" value="1"/>
</dbReference>
<dbReference type="PANTHER" id="PTHR12304">
    <property type="entry name" value="INOSINE-URIDINE PREFERRING NUCLEOSIDE HYDROLASE"/>
    <property type="match status" value="1"/>
</dbReference>
<dbReference type="Pfam" id="PF01156">
    <property type="entry name" value="IU_nuc_hydro"/>
    <property type="match status" value="1"/>
</dbReference>
<accession>A0AAV9PY66</accession>
<evidence type="ECO:0000256" key="2">
    <source>
        <dbReference type="ARBA" id="ARBA00022801"/>
    </source>
</evidence>
<dbReference type="EMBL" id="JAXLQG010000023">
    <property type="protein sequence ID" value="KAK5529253.1"/>
    <property type="molecule type" value="Genomic_DNA"/>
</dbReference>
<evidence type="ECO:0000256" key="4">
    <source>
        <dbReference type="SAM" id="MobiDB-lite"/>
    </source>
</evidence>
<dbReference type="GO" id="GO:0006152">
    <property type="term" value="P:purine nucleoside catabolic process"/>
    <property type="evidence" value="ECO:0007669"/>
    <property type="project" value="TreeGrafter"/>
</dbReference>
<sequence length="509" mass="56719">MSLSNRLAARGYRSEAAKDISMDQTRQSTFEVLSYLGSDVRDRLVADNYYQPHRVLHTLPHAERTTTDNMAPKNRIIIDTDPGVDDVLAILLAFGAKAEDLEVLLISLTFGNVDVRSCLRNVVAIFHILEKELKWRAEHGKAPGFEGITKYKPLVAIGADEPLQDTIESADYFHGIDGLAGTHTTHPHFSPEEDWKNLFQEPPPDDDLTKKAKAEVTNIQDLEPITNKMFTPSLVPAHKEILRLLRENPPDTITLIAIGPLTNFALAAAEDPETFLRCKEVITMGGTVDGIGNVTPVSEFNVYADPYAAARVYALTSPIPSSTMPIPMEGERSVHMPTYPPHLSKQLKLTLMSLDITEFHMLSRGAFNAHASSLAAQKSPLAEWMTAFMTPMLDKMERLHTGHEGDGAALALHDPLCVWYVLTQDDKRWQASARSPEDIRIETAGQWTRGMTVGDKRPRKRRNSDGEVPHDRGNWLGNRSGNRVYRMLESPGRDVAAKYLLDVIFGPKE</sequence>
<comment type="similarity">
    <text evidence="1">Belongs to the IUNH family.</text>
</comment>